<reference evidence="2 3" key="1">
    <citation type="submission" date="2019-03" db="EMBL/GenBank/DDBJ databases">
        <title>Genomic Encyclopedia of Type Strains, Phase III (KMG-III): the genomes of soil and plant-associated and newly described type strains.</title>
        <authorList>
            <person name="Whitman W."/>
        </authorList>
    </citation>
    <scope>NUCLEOTIDE SEQUENCE [LARGE SCALE GENOMIC DNA]</scope>
    <source>
        <strain evidence="2 3">VKM Ac-2570</strain>
    </source>
</reference>
<dbReference type="SUPFAM" id="SSF52266">
    <property type="entry name" value="SGNH hydrolase"/>
    <property type="match status" value="1"/>
</dbReference>
<evidence type="ECO:0000259" key="1">
    <source>
        <dbReference type="Pfam" id="PF13472"/>
    </source>
</evidence>
<dbReference type="SUPFAM" id="SSF49785">
    <property type="entry name" value="Galactose-binding domain-like"/>
    <property type="match status" value="1"/>
</dbReference>
<dbReference type="Pfam" id="PF13472">
    <property type="entry name" value="Lipase_GDSL_2"/>
    <property type="match status" value="1"/>
</dbReference>
<dbReference type="CDD" id="cd15482">
    <property type="entry name" value="Sialidase_non-viral"/>
    <property type="match status" value="1"/>
</dbReference>
<dbReference type="PANTHER" id="PTHR43784:SF2">
    <property type="entry name" value="GDSL-LIKE LIPASE_ACYLHYDROLASE, PUTATIVE (AFU_ORTHOLOGUE AFUA_2G00820)-RELATED"/>
    <property type="match status" value="1"/>
</dbReference>
<dbReference type="InterPro" id="IPR008979">
    <property type="entry name" value="Galactose-bd-like_sf"/>
</dbReference>
<dbReference type="Gene3D" id="2.60.120.560">
    <property type="entry name" value="Exo-inulinase, domain 1"/>
    <property type="match status" value="1"/>
</dbReference>
<organism evidence="2 3">
    <name type="scientific">Kribbella kalugense</name>
    <dbReference type="NCBI Taxonomy" id="2512221"/>
    <lineage>
        <taxon>Bacteria</taxon>
        <taxon>Bacillati</taxon>
        <taxon>Actinomycetota</taxon>
        <taxon>Actinomycetes</taxon>
        <taxon>Propionibacteriales</taxon>
        <taxon>Kribbellaceae</taxon>
        <taxon>Kribbella</taxon>
    </lineage>
</organism>
<keyword evidence="3" id="KW-1185">Reference proteome</keyword>
<dbReference type="AlphaFoldDB" id="A0A4R8A147"/>
<dbReference type="Gene3D" id="3.40.50.1110">
    <property type="entry name" value="SGNH hydrolase"/>
    <property type="match status" value="1"/>
</dbReference>
<dbReference type="InterPro" id="IPR053140">
    <property type="entry name" value="GDSL_Rv0518-like"/>
</dbReference>
<feature type="domain" description="SGNH hydrolase-type esterase" evidence="1">
    <location>
        <begin position="216"/>
        <end position="411"/>
    </location>
</feature>
<dbReference type="SUPFAM" id="SSF50939">
    <property type="entry name" value="Sialidases"/>
    <property type="match status" value="1"/>
</dbReference>
<dbReference type="InterPro" id="IPR036278">
    <property type="entry name" value="Sialidase_sf"/>
</dbReference>
<dbReference type="InterPro" id="IPR013830">
    <property type="entry name" value="SGNH_hydro"/>
</dbReference>
<proteinExistence type="predicted"/>
<comment type="caution">
    <text evidence="2">The sequence shown here is derived from an EMBL/GenBank/DDBJ whole genome shotgun (WGS) entry which is preliminary data.</text>
</comment>
<evidence type="ECO:0000313" key="3">
    <source>
        <dbReference type="Proteomes" id="UP000295447"/>
    </source>
</evidence>
<sequence length="1260" mass="129825">MLAQPLYRVRARVVRLVAIALIVPLAVVVGSVPVPARASAPAAWVSAWGSPMIEADPLAASNFTCRVVSRVTLGGTSIQIRLSNAFVATPTTFSAVGVAQRASGGNLVPGTSQYATFGGNTSVTVPAGGQVTSDSINMPVKAGEDLAVSVYFAGSVTSFPTHPVGMVGNYCTSFAGSAGDRTQDVGVGAYPGRGTNVPWVTGVDVSATTNESSIVALGDSITDGFAATVDGFNRWPDVLSRRLQSSGDGSHLSVINAGISGNNLVQSGGVGPTGVTRFSGDVVAQKGARYTILFEGTNDIANGASAATVEAGLQQLITAGHTAGLKVIGATLIGRRGGWGGGDDTKDAIRNAVNQWIRTTTAFDGVIDFDAVTHNTNPNYPTTGAPSYQNYIAAAYNSGDFVHPSLAGYAAMGNSIDLRLFDVNVLYNSASPAEGLAYNRVIRLAHSGSANGTLLATFEHPSTYVIRQSTNDGQTWSTLATVPDGETGSGHPWSTLYQPFLYEFPQTLGGFPAGTLMLTGNVLPPDGSSTHFEEWRSTDHGATWTYVETYQIGGSGAGIWEPYVALNSAGNMVVYFSDERQGATHSQKLSHIISVDGGVTWSANTDGSTRVAPGEVDDVSSGLQSDRPGMATIANLPNGNRVMAFELCGTTHNCEAHIKTSTDGGNTWGSGPADLGTEVTTTDGRYLGSSPYIAWSPAGGPSGELLLTGMRTRMASDNSFAPEDHQAVFINTNNGTGAWNWMPAPINVGGAGPSGSCYQNYSPDLLPSSDGQTVRYTGASASGPGGCREMTGSSNAGVLPYRSNFGASDAAWLKYGGCWSTSSNTYLESCGGAGGNKALVGSTGWTNYTLQGDVEITSGTQAGFILRATNPTTGTDALNGYYAAVSTSTLFLGRENGGWTGLGSVAIPGGLATNVWYHISAQVVGCTFVISGTPSGSSAPPVTFSYTDSGCTFTHGAVGVRDQGSTAAWRNITVSSTQRVEAESLLPALSSSAPAVNQVNCCGVTWSAGAQMFFEGAHAGDQVSLNFTVPSAGTYDLATVQTKAVDYGINSLAVDGHPIGTAFDAYNPTVAVSAPIDEGPLTLAAGQHTLQLNVTGKNASATGYQAGLDYINLTALAYSTVEAESLLPAISSSAPSVNESNCCGVNWSARAQMFFKGTQVGDQVTLAFTVPATGMYDLSLAETKAVDYGINQLAVDGVAMGAAFDAYNSTVAVTAPIDEGPLTLTAGQHTLQLTIIGKNGSATGYQAGLDYVNLSPIPLL</sequence>
<gene>
    <name evidence="2" type="ORF">EV650_3099</name>
</gene>
<dbReference type="Gene3D" id="2.120.10.10">
    <property type="match status" value="1"/>
</dbReference>
<dbReference type="Proteomes" id="UP000295447">
    <property type="component" value="Unassembled WGS sequence"/>
</dbReference>
<accession>A0A4R8A147</accession>
<dbReference type="EMBL" id="SODF01000001">
    <property type="protein sequence ID" value="TDW24227.1"/>
    <property type="molecule type" value="Genomic_DNA"/>
</dbReference>
<dbReference type="InterPro" id="IPR036514">
    <property type="entry name" value="SGNH_hydro_sf"/>
</dbReference>
<dbReference type="PANTHER" id="PTHR43784">
    <property type="entry name" value="GDSL-LIKE LIPASE/ACYLHYDROLASE, PUTATIVE (AFU_ORTHOLOGUE AFUA_2G00820)-RELATED"/>
    <property type="match status" value="1"/>
</dbReference>
<dbReference type="Gene3D" id="2.60.120.260">
    <property type="entry name" value="Galactose-binding domain-like"/>
    <property type="match status" value="2"/>
</dbReference>
<protein>
    <submittedName>
        <fullName evidence="2">Lysophospholipase L1-like esterase</fullName>
    </submittedName>
</protein>
<evidence type="ECO:0000313" key="2">
    <source>
        <dbReference type="EMBL" id="TDW24227.1"/>
    </source>
</evidence>
<name>A0A4R8A147_9ACTN</name>